<proteinExistence type="inferred from homology"/>
<gene>
    <name evidence="7" type="ORF">H6P81_009583</name>
</gene>
<comment type="similarity">
    <text evidence="2">Belongs to the multi antimicrobial extrusion (MATE) (TC 2.A.66.1) family.</text>
</comment>
<evidence type="ECO:0000313" key="7">
    <source>
        <dbReference type="EMBL" id="KAG9449618.1"/>
    </source>
</evidence>
<dbReference type="AlphaFoldDB" id="A0AAV7ELB5"/>
<evidence type="ECO:0000256" key="6">
    <source>
        <dbReference type="SAM" id="Phobius"/>
    </source>
</evidence>
<feature type="transmembrane region" description="Helical" evidence="6">
    <location>
        <begin position="132"/>
        <end position="150"/>
    </location>
</feature>
<organism evidence="7 8">
    <name type="scientific">Aristolochia fimbriata</name>
    <name type="common">White veined hardy Dutchman's pipe vine</name>
    <dbReference type="NCBI Taxonomy" id="158543"/>
    <lineage>
        <taxon>Eukaryota</taxon>
        <taxon>Viridiplantae</taxon>
        <taxon>Streptophyta</taxon>
        <taxon>Embryophyta</taxon>
        <taxon>Tracheophyta</taxon>
        <taxon>Spermatophyta</taxon>
        <taxon>Magnoliopsida</taxon>
        <taxon>Magnoliidae</taxon>
        <taxon>Piperales</taxon>
        <taxon>Aristolochiaceae</taxon>
        <taxon>Aristolochia</taxon>
    </lineage>
</organism>
<dbReference type="EMBL" id="JAINDJ010000004">
    <property type="protein sequence ID" value="KAG9449618.1"/>
    <property type="molecule type" value="Genomic_DNA"/>
</dbReference>
<feature type="transmembrane region" description="Helical" evidence="6">
    <location>
        <begin position="6"/>
        <end position="22"/>
    </location>
</feature>
<dbReference type="Pfam" id="PF01554">
    <property type="entry name" value="MatE"/>
    <property type="match status" value="1"/>
</dbReference>
<evidence type="ECO:0000256" key="2">
    <source>
        <dbReference type="ARBA" id="ARBA00010199"/>
    </source>
</evidence>
<comment type="subcellular location">
    <subcellularLocation>
        <location evidence="1">Membrane</location>
        <topology evidence="1">Multi-pass membrane protein</topology>
    </subcellularLocation>
</comment>
<evidence type="ECO:0000256" key="3">
    <source>
        <dbReference type="ARBA" id="ARBA00022692"/>
    </source>
</evidence>
<evidence type="ECO:0000256" key="4">
    <source>
        <dbReference type="ARBA" id="ARBA00022989"/>
    </source>
</evidence>
<keyword evidence="8" id="KW-1185">Reference proteome</keyword>
<evidence type="ECO:0000256" key="1">
    <source>
        <dbReference type="ARBA" id="ARBA00004141"/>
    </source>
</evidence>
<keyword evidence="5 6" id="KW-0472">Membrane</keyword>
<keyword evidence="4 6" id="KW-1133">Transmembrane helix</keyword>
<sequence>MASLAIYGLAVAGQAILATAFAEKDLKKPTKIAARVVQYRHLGLLLGLVLALVLGLGMQYGARVFTKDINVIKMMHIGIPVYYLTTFMNSLAFVFDGVNFGASDFAFSAYSMILVAIISTVCLWLLSSSYGFIGIWVGLITIYMSLRKFAGFLRIGTARGPWTYIRTQIV</sequence>
<evidence type="ECO:0000256" key="5">
    <source>
        <dbReference type="ARBA" id="ARBA00023136"/>
    </source>
</evidence>
<dbReference type="InterPro" id="IPR002528">
    <property type="entry name" value="MATE_fam"/>
</dbReference>
<dbReference type="PANTHER" id="PTHR42893">
    <property type="entry name" value="PROTEIN DETOXIFICATION 44, CHLOROPLASTIC-RELATED"/>
    <property type="match status" value="1"/>
</dbReference>
<dbReference type="GO" id="GO:0042910">
    <property type="term" value="F:xenobiotic transmembrane transporter activity"/>
    <property type="evidence" value="ECO:0007669"/>
    <property type="project" value="InterPro"/>
</dbReference>
<feature type="transmembrane region" description="Helical" evidence="6">
    <location>
        <begin position="42"/>
        <end position="62"/>
    </location>
</feature>
<name>A0AAV7ELB5_ARIFI</name>
<evidence type="ECO:0000313" key="8">
    <source>
        <dbReference type="Proteomes" id="UP000825729"/>
    </source>
</evidence>
<keyword evidence="3 6" id="KW-0812">Transmembrane</keyword>
<dbReference type="PANTHER" id="PTHR42893:SF4">
    <property type="entry name" value="PROTEIN DETOXIFICATION 42"/>
    <property type="match status" value="1"/>
</dbReference>
<reference evidence="7 8" key="1">
    <citation type="submission" date="2021-07" db="EMBL/GenBank/DDBJ databases">
        <title>The Aristolochia fimbriata genome: insights into angiosperm evolution, floral development and chemical biosynthesis.</title>
        <authorList>
            <person name="Jiao Y."/>
        </authorList>
    </citation>
    <scope>NUCLEOTIDE SEQUENCE [LARGE SCALE GENOMIC DNA]</scope>
    <source>
        <strain evidence="7">IBCAS-2021</strain>
        <tissue evidence="7">Leaf</tissue>
    </source>
</reference>
<comment type="caution">
    <text evidence="7">The sequence shown here is derived from an EMBL/GenBank/DDBJ whole genome shotgun (WGS) entry which is preliminary data.</text>
</comment>
<protein>
    <submittedName>
        <fullName evidence="7">Uncharacterized protein</fullName>
    </submittedName>
</protein>
<dbReference type="GO" id="GO:0015297">
    <property type="term" value="F:antiporter activity"/>
    <property type="evidence" value="ECO:0007669"/>
    <property type="project" value="InterPro"/>
</dbReference>
<dbReference type="GO" id="GO:0016020">
    <property type="term" value="C:membrane"/>
    <property type="evidence" value="ECO:0007669"/>
    <property type="project" value="UniProtKB-SubCell"/>
</dbReference>
<feature type="transmembrane region" description="Helical" evidence="6">
    <location>
        <begin position="107"/>
        <end position="126"/>
    </location>
</feature>
<dbReference type="InterPro" id="IPR044644">
    <property type="entry name" value="DinF-like"/>
</dbReference>
<feature type="transmembrane region" description="Helical" evidence="6">
    <location>
        <begin position="74"/>
        <end position="95"/>
    </location>
</feature>
<dbReference type="Proteomes" id="UP000825729">
    <property type="component" value="Unassembled WGS sequence"/>
</dbReference>
<accession>A0AAV7ELB5</accession>